<dbReference type="EMBL" id="VFPM01000001">
    <property type="protein sequence ID" value="TQM64560.1"/>
    <property type="molecule type" value="Genomic_DNA"/>
</dbReference>
<gene>
    <name evidence="3" type="ORF">FBY41_0929</name>
</gene>
<evidence type="ECO:0000256" key="1">
    <source>
        <dbReference type="SAM" id="MobiDB-lite"/>
    </source>
</evidence>
<keyword evidence="2" id="KW-0472">Membrane</keyword>
<evidence type="ECO:0000256" key="2">
    <source>
        <dbReference type="SAM" id="Phobius"/>
    </source>
</evidence>
<sequence>MSTDPRPERTLGQLVASATEDISALIRSEIALAKAEIAVQAKKGGVAGGLLAGAAVVLFYSVYFIFITLAEGIQAMGLPRWASFLIVTVIMLLVAAVLGWLGVRKMKTVQPSPDKAIASTQESVAGIKAALANPGTVVPAPPPAWDPRVAKATSNRPTASVSATPATPPATATPASSADTTVIETTGTAGTPDSSRDA</sequence>
<feature type="compositionally biased region" description="Low complexity" evidence="1">
    <location>
        <begin position="157"/>
        <end position="191"/>
    </location>
</feature>
<dbReference type="AlphaFoldDB" id="A0A543I269"/>
<dbReference type="RefSeq" id="WP_141842186.1">
    <property type="nucleotide sequence ID" value="NZ_VFPM01000001.1"/>
</dbReference>
<dbReference type="InterPro" id="IPR009937">
    <property type="entry name" value="Phage_holin_3_6"/>
</dbReference>
<dbReference type="Pfam" id="PF07332">
    <property type="entry name" value="Phage_holin_3_6"/>
    <property type="match status" value="1"/>
</dbReference>
<reference evidence="3 4" key="1">
    <citation type="submission" date="2019-06" db="EMBL/GenBank/DDBJ databases">
        <title>Genome sequencing of plant associated microbes to promote plant fitness in Sorghum bicolor and Oryza sativa.</title>
        <authorList>
            <person name="Coleman-Derr D."/>
        </authorList>
    </citation>
    <scope>NUCLEOTIDE SEQUENCE [LARGE SCALE GENOMIC DNA]</scope>
    <source>
        <strain evidence="3 4">KV-663</strain>
    </source>
</reference>
<keyword evidence="2" id="KW-1133">Transmembrane helix</keyword>
<dbReference type="Proteomes" id="UP000316747">
    <property type="component" value="Unassembled WGS sequence"/>
</dbReference>
<protein>
    <submittedName>
        <fullName evidence="3">Putative superfamily III holin-X</fullName>
    </submittedName>
</protein>
<proteinExistence type="predicted"/>
<feature type="region of interest" description="Disordered" evidence="1">
    <location>
        <begin position="138"/>
        <end position="198"/>
    </location>
</feature>
<evidence type="ECO:0000313" key="4">
    <source>
        <dbReference type="Proteomes" id="UP000316747"/>
    </source>
</evidence>
<feature type="transmembrane region" description="Helical" evidence="2">
    <location>
        <begin position="81"/>
        <end position="103"/>
    </location>
</feature>
<name>A0A543I269_9MICO</name>
<keyword evidence="2" id="KW-0812">Transmembrane</keyword>
<dbReference type="OrthoDB" id="3828498at2"/>
<feature type="transmembrane region" description="Helical" evidence="2">
    <location>
        <begin position="50"/>
        <end position="69"/>
    </location>
</feature>
<evidence type="ECO:0000313" key="3">
    <source>
        <dbReference type="EMBL" id="TQM64560.1"/>
    </source>
</evidence>
<organism evidence="3 4">
    <name type="scientific">Humibacillus xanthopallidus</name>
    <dbReference type="NCBI Taxonomy" id="412689"/>
    <lineage>
        <taxon>Bacteria</taxon>
        <taxon>Bacillati</taxon>
        <taxon>Actinomycetota</taxon>
        <taxon>Actinomycetes</taxon>
        <taxon>Micrococcales</taxon>
        <taxon>Intrasporangiaceae</taxon>
        <taxon>Humibacillus</taxon>
    </lineage>
</organism>
<keyword evidence="4" id="KW-1185">Reference proteome</keyword>
<accession>A0A543I269</accession>
<comment type="caution">
    <text evidence="3">The sequence shown here is derived from an EMBL/GenBank/DDBJ whole genome shotgun (WGS) entry which is preliminary data.</text>
</comment>